<dbReference type="PANTHER" id="PTHR21389">
    <property type="entry name" value="P53 INDUCED PROTEIN"/>
    <property type="match status" value="1"/>
</dbReference>
<feature type="transmembrane region" description="Helical" evidence="6">
    <location>
        <begin position="78"/>
        <end position="100"/>
    </location>
</feature>
<dbReference type="InterPro" id="IPR059112">
    <property type="entry name" value="CysZ/EI24"/>
</dbReference>
<comment type="similarity">
    <text evidence="2">Belongs to the EI24 family.</text>
</comment>
<evidence type="ECO:0000313" key="8">
    <source>
        <dbReference type="Proteomes" id="UP001152759"/>
    </source>
</evidence>
<accession>A0A9P0ALD8</accession>
<evidence type="ECO:0000256" key="4">
    <source>
        <dbReference type="ARBA" id="ARBA00022989"/>
    </source>
</evidence>
<feature type="transmembrane region" description="Helical" evidence="6">
    <location>
        <begin position="200"/>
        <end position="221"/>
    </location>
</feature>
<feature type="transmembrane region" description="Helical" evidence="6">
    <location>
        <begin position="12"/>
        <end position="37"/>
    </location>
</feature>
<feature type="transmembrane region" description="Helical" evidence="6">
    <location>
        <begin position="174"/>
        <end position="194"/>
    </location>
</feature>
<feature type="transmembrane region" description="Helical" evidence="6">
    <location>
        <begin position="242"/>
        <end position="257"/>
    </location>
</feature>
<name>A0A9P0ALD8_BEMTA</name>
<organism evidence="7 8">
    <name type="scientific">Bemisia tabaci</name>
    <name type="common">Sweetpotato whitefly</name>
    <name type="synonym">Aleurodes tabaci</name>
    <dbReference type="NCBI Taxonomy" id="7038"/>
    <lineage>
        <taxon>Eukaryota</taxon>
        <taxon>Metazoa</taxon>
        <taxon>Ecdysozoa</taxon>
        <taxon>Arthropoda</taxon>
        <taxon>Hexapoda</taxon>
        <taxon>Insecta</taxon>
        <taxon>Pterygota</taxon>
        <taxon>Neoptera</taxon>
        <taxon>Paraneoptera</taxon>
        <taxon>Hemiptera</taxon>
        <taxon>Sternorrhyncha</taxon>
        <taxon>Aleyrodoidea</taxon>
        <taxon>Aleyrodidae</taxon>
        <taxon>Aleyrodinae</taxon>
        <taxon>Bemisia</taxon>
    </lineage>
</organism>
<dbReference type="PANTHER" id="PTHR21389:SF0">
    <property type="entry name" value="ETOPOSIDE-INDUCED PROTEIN 2.4 HOMOLOG"/>
    <property type="match status" value="1"/>
</dbReference>
<evidence type="ECO:0000256" key="3">
    <source>
        <dbReference type="ARBA" id="ARBA00022692"/>
    </source>
</evidence>
<reference evidence="7" key="1">
    <citation type="submission" date="2021-12" db="EMBL/GenBank/DDBJ databases">
        <authorList>
            <person name="King R."/>
        </authorList>
    </citation>
    <scope>NUCLEOTIDE SEQUENCE</scope>
</reference>
<dbReference type="GO" id="GO:0016236">
    <property type="term" value="P:macroautophagy"/>
    <property type="evidence" value="ECO:0007669"/>
    <property type="project" value="TreeGrafter"/>
</dbReference>
<gene>
    <name evidence="7" type="ORF">BEMITA_LOCUS13503</name>
</gene>
<dbReference type="AlphaFoldDB" id="A0A9P0ALD8"/>
<dbReference type="GO" id="GO:0016020">
    <property type="term" value="C:membrane"/>
    <property type="evidence" value="ECO:0007669"/>
    <property type="project" value="UniProtKB-SubCell"/>
</dbReference>
<protein>
    <recommendedName>
        <fullName evidence="9">Etoposide-induced protein 2.4</fullName>
    </recommendedName>
</protein>
<dbReference type="Proteomes" id="UP001152759">
    <property type="component" value="Chromosome 9"/>
</dbReference>
<evidence type="ECO:0008006" key="9">
    <source>
        <dbReference type="Google" id="ProtNLM"/>
    </source>
</evidence>
<keyword evidence="3 6" id="KW-0812">Transmembrane</keyword>
<evidence type="ECO:0000256" key="6">
    <source>
        <dbReference type="SAM" id="Phobius"/>
    </source>
</evidence>
<comment type="subcellular location">
    <subcellularLocation>
        <location evidence="1">Membrane</location>
        <topology evidence="1">Multi-pass membrane protein</topology>
    </subcellularLocation>
</comment>
<proteinExistence type="inferred from homology"/>
<keyword evidence="5 6" id="KW-0472">Membrane</keyword>
<feature type="transmembrane region" description="Helical" evidence="6">
    <location>
        <begin position="263"/>
        <end position="280"/>
    </location>
</feature>
<evidence type="ECO:0000256" key="2">
    <source>
        <dbReference type="ARBA" id="ARBA00010970"/>
    </source>
</evidence>
<dbReference type="EMBL" id="OU963870">
    <property type="protein sequence ID" value="CAH0395304.1"/>
    <property type="molecule type" value="Genomic_DNA"/>
</dbReference>
<dbReference type="Pfam" id="PF07264">
    <property type="entry name" value="EI24"/>
    <property type="match status" value="1"/>
</dbReference>
<sequence length="318" mass="36460">MWSLLKSEFLESIWGITVAVARGIIDSLKGAIILFYLDNRINEKATRISTPRHQKKEASVKVTPLKERKVLKRTLQCCALNGGIFWLSILIFECACLPSLKYVISLIFSHSPATANSIWFWVHLFLSWTFSTVWVLPLFFLSKVVNSLWFQDIADSAYRYSQGKPQNILNISKLIADSFFSILVQALFLVQSMVVSMIPIVAIGQLLSLMHMCLLYSLYAFEYKWCNMGWELHRRLTFIENNWPYFIGFGLPLAILTELPKSYFVSGCVFSILFPLWIISGNEANPVMNSNDCPLRLFSPVIVLSNAVFNRTFKPSRR</sequence>
<dbReference type="GO" id="GO:0005783">
    <property type="term" value="C:endoplasmic reticulum"/>
    <property type="evidence" value="ECO:0007669"/>
    <property type="project" value="TreeGrafter"/>
</dbReference>
<evidence type="ECO:0000256" key="5">
    <source>
        <dbReference type="ARBA" id="ARBA00023136"/>
    </source>
</evidence>
<evidence type="ECO:0000256" key="1">
    <source>
        <dbReference type="ARBA" id="ARBA00004141"/>
    </source>
</evidence>
<evidence type="ECO:0000313" key="7">
    <source>
        <dbReference type="EMBL" id="CAH0395304.1"/>
    </source>
</evidence>
<dbReference type="KEGG" id="btab:109032883"/>
<keyword evidence="8" id="KW-1185">Reference proteome</keyword>
<keyword evidence="4 6" id="KW-1133">Transmembrane helix</keyword>
<dbReference type="OrthoDB" id="266518at2759"/>
<feature type="transmembrane region" description="Helical" evidence="6">
    <location>
        <begin position="120"/>
        <end position="141"/>
    </location>
</feature>